<evidence type="ECO:0000256" key="1">
    <source>
        <dbReference type="ARBA" id="ARBA00023015"/>
    </source>
</evidence>
<keyword evidence="3" id="KW-0804">Transcription</keyword>
<dbReference type="Pfam" id="PF13377">
    <property type="entry name" value="Peripla_BP_3"/>
    <property type="match status" value="1"/>
</dbReference>
<evidence type="ECO:0000313" key="6">
    <source>
        <dbReference type="Proteomes" id="UP000595636"/>
    </source>
</evidence>
<dbReference type="InterPro" id="IPR028082">
    <property type="entry name" value="Peripla_BP_I"/>
</dbReference>
<dbReference type="Proteomes" id="UP000595636">
    <property type="component" value="Chromosome"/>
</dbReference>
<dbReference type="GO" id="GO:0003700">
    <property type="term" value="F:DNA-binding transcription factor activity"/>
    <property type="evidence" value="ECO:0007669"/>
    <property type="project" value="TreeGrafter"/>
</dbReference>
<protein>
    <submittedName>
        <fullName evidence="5">Substrate-binding domain-containing protein</fullName>
    </submittedName>
</protein>
<evidence type="ECO:0000313" key="5">
    <source>
        <dbReference type="EMBL" id="QQM46327.1"/>
    </source>
</evidence>
<dbReference type="EMBL" id="CP066831">
    <property type="protein sequence ID" value="QQM46327.1"/>
    <property type="molecule type" value="Genomic_DNA"/>
</dbReference>
<dbReference type="PANTHER" id="PTHR30146:SF153">
    <property type="entry name" value="LACTOSE OPERON REPRESSOR"/>
    <property type="match status" value="1"/>
</dbReference>
<dbReference type="SUPFAM" id="SSF53822">
    <property type="entry name" value="Periplasmic binding protein-like I"/>
    <property type="match status" value="1"/>
</dbReference>
<keyword evidence="2" id="KW-0238">DNA-binding</keyword>
<reference evidence="5 6" key="1">
    <citation type="submission" date="2020-12" db="EMBL/GenBank/DDBJ databases">
        <title>A novel species.</title>
        <authorList>
            <person name="Li K."/>
        </authorList>
    </citation>
    <scope>NUCLEOTIDE SEQUENCE [LARGE SCALE GENOMIC DNA]</scope>
    <source>
        <strain evidence="5 6">ZYC-3</strain>
    </source>
</reference>
<dbReference type="KEGG" id="slf:JEQ17_47615"/>
<gene>
    <name evidence="5" type="ORF">JEQ17_47615</name>
</gene>
<dbReference type="Gene3D" id="3.40.50.2300">
    <property type="match status" value="2"/>
</dbReference>
<evidence type="ECO:0000256" key="3">
    <source>
        <dbReference type="ARBA" id="ARBA00023163"/>
    </source>
</evidence>
<dbReference type="PANTHER" id="PTHR30146">
    <property type="entry name" value="LACI-RELATED TRANSCRIPTIONAL REPRESSOR"/>
    <property type="match status" value="1"/>
</dbReference>
<evidence type="ECO:0000259" key="4">
    <source>
        <dbReference type="Pfam" id="PF13377"/>
    </source>
</evidence>
<dbReference type="AlphaFoldDB" id="A0A7T7L4I8"/>
<feature type="domain" description="Transcriptional regulator LacI/GalR-like sensor" evidence="4">
    <location>
        <begin position="2"/>
        <end position="72"/>
    </location>
</feature>
<sequence length="93" mass="9842">MQRAGLHGPEDLSIVGYNDIPFATRPTVPLTIVRVPFDAIAAAAVDQLIDLIAGVPTSAWSFALTLIPRRTTARTAGLQAATPNRHPSPSTAR</sequence>
<dbReference type="InterPro" id="IPR046335">
    <property type="entry name" value="LacI/GalR-like_sensor"/>
</dbReference>
<evidence type="ECO:0000256" key="2">
    <source>
        <dbReference type="ARBA" id="ARBA00023125"/>
    </source>
</evidence>
<keyword evidence="6" id="KW-1185">Reference proteome</keyword>
<dbReference type="RefSeq" id="WP_200401160.1">
    <property type="nucleotide sequence ID" value="NZ_CP066831.1"/>
</dbReference>
<name>A0A7T7L4I8_9ACTN</name>
<accession>A0A7T7L4I8</accession>
<dbReference type="GO" id="GO:0000976">
    <property type="term" value="F:transcription cis-regulatory region binding"/>
    <property type="evidence" value="ECO:0007669"/>
    <property type="project" value="TreeGrafter"/>
</dbReference>
<proteinExistence type="predicted"/>
<keyword evidence="1" id="KW-0805">Transcription regulation</keyword>
<organism evidence="5 6">
    <name type="scientific">Streptomyces liliifuscus</name>
    <dbReference type="NCBI Taxonomy" id="2797636"/>
    <lineage>
        <taxon>Bacteria</taxon>
        <taxon>Bacillati</taxon>
        <taxon>Actinomycetota</taxon>
        <taxon>Actinomycetes</taxon>
        <taxon>Kitasatosporales</taxon>
        <taxon>Streptomycetaceae</taxon>
        <taxon>Streptomyces</taxon>
    </lineage>
</organism>